<keyword evidence="7" id="KW-0067">ATP-binding</keyword>
<dbReference type="GO" id="GO:0005524">
    <property type="term" value="F:ATP binding"/>
    <property type="evidence" value="ECO:0007669"/>
    <property type="project" value="UniProtKB-KW"/>
</dbReference>
<evidence type="ECO:0000256" key="12">
    <source>
        <dbReference type="PROSITE-ProRule" id="PRU00169"/>
    </source>
</evidence>
<feature type="transmembrane region" description="Helical" evidence="13">
    <location>
        <begin position="12"/>
        <end position="35"/>
    </location>
</feature>
<dbReference type="InterPro" id="IPR001789">
    <property type="entry name" value="Sig_transdc_resp-reg_receiver"/>
</dbReference>
<dbReference type="CDD" id="cd00130">
    <property type="entry name" value="PAS"/>
    <property type="match status" value="3"/>
</dbReference>
<dbReference type="SMART" id="SM00091">
    <property type="entry name" value="PAS"/>
    <property type="match status" value="3"/>
</dbReference>
<comment type="catalytic activity">
    <reaction evidence="1">
        <text>ATP + protein L-histidine = ADP + protein N-phospho-L-histidine.</text>
        <dbReference type="EC" id="2.7.13.3"/>
    </reaction>
</comment>
<evidence type="ECO:0000256" key="10">
    <source>
        <dbReference type="ARBA" id="ARBA00068150"/>
    </source>
</evidence>
<dbReference type="InterPro" id="IPR036097">
    <property type="entry name" value="HisK_dim/P_sf"/>
</dbReference>
<dbReference type="Pfam" id="PF00512">
    <property type="entry name" value="HisKA"/>
    <property type="match status" value="1"/>
</dbReference>
<organism evidence="19 20">
    <name type="scientific">Dethiosulfatarculus sandiegensis</name>
    <dbReference type="NCBI Taxonomy" id="1429043"/>
    <lineage>
        <taxon>Bacteria</taxon>
        <taxon>Pseudomonadati</taxon>
        <taxon>Thermodesulfobacteriota</taxon>
        <taxon>Desulfarculia</taxon>
        <taxon>Desulfarculales</taxon>
        <taxon>Desulfarculaceae</taxon>
        <taxon>Dethiosulfatarculus</taxon>
    </lineage>
</organism>
<evidence type="ECO:0000256" key="6">
    <source>
        <dbReference type="ARBA" id="ARBA00022777"/>
    </source>
</evidence>
<proteinExistence type="predicted"/>
<dbReference type="PANTHER" id="PTHR45339:SF5">
    <property type="entry name" value="HISTIDINE KINASE"/>
    <property type="match status" value="1"/>
</dbReference>
<accession>A0A0D2J345</accession>
<dbReference type="SUPFAM" id="SSF55874">
    <property type="entry name" value="ATPase domain of HSP90 chaperone/DNA topoisomerase II/histidine kinase"/>
    <property type="match status" value="1"/>
</dbReference>
<dbReference type="Gene3D" id="3.30.565.10">
    <property type="entry name" value="Histidine kinase-like ATPase, C-terminal domain"/>
    <property type="match status" value="1"/>
</dbReference>
<dbReference type="InterPro" id="IPR008207">
    <property type="entry name" value="Sig_transdc_His_kin_Hpt_dom"/>
</dbReference>
<feature type="modified residue" description="4-aspartylphosphate" evidence="12">
    <location>
        <position position="1240"/>
    </location>
</feature>
<dbReference type="FunFam" id="1.10.287.130:FF:000002">
    <property type="entry name" value="Two-component osmosensing histidine kinase"/>
    <property type="match status" value="1"/>
</dbReference>
<dbReference type="SUPFAM" id="SSF55785">
    <property type="entry name" value="PYP-like sensor domain (PAS domain)"/>
    <property type="match status" value="3"/>
</dbReference>
<feature type="domain" description="PAC" evidence="17">
    <location>
        <begin position="877"/>
        <end position="928"/>
    </location>
</feature>
<dbReference type="InterPro" id="IPR013656">
    <property type="entry name" value="PAS_4"/>
</dbReference>
<dbReference type="GO" id="GO:0005886">
    <property type="term" value="C:plasma membrane"/>
    <property type="evidence" value="ECO:0007669"/>
    <property type="project" value="UniProtKB-SubCell"/>
</dbReference>
<dbReference type="GO" id="GO:0000155">
    <property type="term" value="F:phosphorelay sensor kinase activity"/>
    <property type="evidence" value="ECO:0007669"/>
    <property type="project" value="InterPro"/>
</dbReference>
<dbReference type="SMART" id="SM00086">
    <property type="entry name" value="PAC"/>
    <property type="match status" value="3"/>
</dbReference>
<dbReference type="SMART" id="SM00388">
    <property type="entry name" value="HisKA"/>
    <property type="match status" value="1"/>
</dbReference>
<evidence type="ECO:0000259" key="18">
    <source>
        <dbReference type="PROSITE" id="PS50894"/>
    </source>
</evidence>
<keyword evidence="3 12" id="KW-0597">Phosphoprotein</keyword>
<evidence type="ECO:0000259" key="17">
    <source>
        <dbReference type="PROSITE" id="PS50113"/>
    </source>
</evidence>
<feature type="domain" description="PAS" evidence="16">
    <location>
        <begin position="354"/>
        <end position="424"/>
    </location>
</feature>
<dbReference type="PROSITE" id="PS50113">
    <property type="entry name" value="PAC"/>
    <property type="match status" value="3"/>
</dbReference>
<evidence type="ECO:0000313" key="20">
    <source>
        <dbReference type="Proteomes" id="UP000032233"/>
    </source>
</evidence>
<dbReference type="InterPro" id="IPR005467">
    <property type="entry name" value="His_kinase_dom"/>
</dbReference>
<feature type="modified residue" description="4-aspartylphosphate" evidence="12">
    <location>
        <position position="1385"/>
    </location>
</feature>
<dbReference type="PROSITE" id="PS50110">
    <property type="entry name" value="RESPONSE_REGULATORY"/>
    <property type="match status" value="2"/>
</dbReference>
<dbReference type="SMART" id="SM00448">
    <property type="entry name" value="REC"/>
    <property type="match status" value="2"/>
</dbReference>
<keyword evidence="13" id="KW-1133">Transmembrane helix</keyword>
<dbReference type="PROSITE" id="PS50112">
    <property type="entry name" value="PAS"/>
    <property type="match status" value="3"/>
</dbReference>
<comment type="caution">
    <text evidence="19">The sequence shown here is derived from an EMBL/GenBank/DDBJ whole genome shotgun (WGS) entry which is preliminary data.</text>
</comment>
<keyword evidence="13" id="KW-0472">Membrane</keyword>
<feature type="domain" description="HPt" evidence="18">
    <location>
        <begin position="1491"/>
        <end position="1584"/>
    </location>
</feature>
<feature type="domain" description="PAS" evidence="16">
    <location>
        <begin position="804"/>
        <end position="874"/>
    </location>
</feature>
<dbReference type="PANTHER" id="PTHR45339">
    <property type="entry name" value="HYBRID SIGNAL TRANSDUCTION HISTIDINE KINASE J"/>
    <property type="match status" value="1"/>
</dbReference>
<dbReference type="Gene3D" id="3.30.450.20">
    <property type="entry name" value="PAS domain"/>
    <property type="match status" value="3"/>
</dbReference>
<sequence length="1592" mass="177155">MLKKQGQNLTSRIMVPLILGVGLGLVVAAWGALWLQQRDINGMIAVRLAGAERILGTMLNNQAGVMSAVLGRLVDDSSMQKALSGKDREALRQAAKPLFTEIEKRYSISRLSFYKPDQTCLLALSDARIEGLKCEGQVLKKAAKTLRITWGVELNEGEKPYLSLVYPWIVKQKIIGFASLGMNLSHITGIIRDNLGLDLVPLLYKKFLDRKDWGKGQTRGNWNDFKALVPLDDTWKLPPALFDYLSELGDKVPTGVTGIMSGDRDLRGGFVGVRDFENKKIGELFLLYDVTAQSNALRQLWAGLGGISVFLAAFLLFLFRSYLRRVEKNLDRTRQALVKEEVQRRRIQQSLKYEEQRFLDIAAVTGEWVWEVDEKGLFTYVSRRVEEVLGYKPSEMLGRHFSELFIDSERERLFPLIDELFEEKRSLINLINRNQHKNGEEVIIETSGVPVLDSRGDLLGYRGTDRNVTEREKRKAALGRALGQLQSILASATQMAIIGMDLTGLITVFNTGAERILGYSAEEMIGRTTPEILFLPSELKAGAGQSSQTADGEHQGFDDLLKATLKSGYEQGEWTLVRKNKETLIADVILTPQYTENGGLTGYLAVALDITVKKRMAQHLTRLNLLKEKLLAPGDLEQKLNLMGQSMVRMFDAHWGGIWVMYSNDPDEQDREQSWQQRMDETGQSLRLAAGAGPGSEFWNKKCEKMPLPDYLIGRMTKGGEDLFVTNNPWPLPEMEDLKWMEQEGISSLAALRLVNLANQTIGVMAFFTKMPIADEDKAFFENMGATASQVIRTARAEEARAEFEARYRRIFENISDVVYTLDHERRFLTINPAVKKCLGYTPSEMLDRKLEEFMLPRYRLAFLDKYQNEIEEKGFSAGVGAFVSKSGETHYIEFKNSLTERSGEQGHITGSGRDITEKMQAEIQLKEAKLAAEAANQAKSDFLANMSHEIRTPLNGVLGMASLLAGTKLDSEQRDYIETICSSADALLVIINDILDFSKIEAGKLDIEARDFDLNALLEELGDFMGVRAQEKEVEFICHLAPKAPSLVRGDPGRLRQILINLLGNAVKFTNKGEVCLEVSTLKQDQNGAEFLFEVRDTGLGMDDNELAEAFQAFTQADSSFTRQYGGTGLGLAISQRLADLMDGSLGAESKKGEGSTFWLRLFLEKQPMTPKGRGEPAPDLAGQRIMVIIQNRTASQLLKETLSFWGGRVDLLSQAESALSRLQKAATSEDPYHLVLADASAPAVDGVKLAEKIEQDKVLAQTPVILLSLLTGDKNGWQKKHANVAAVLTKPLKRSKLAGALKYLPLKPQATGIKTQRRILTRYSLENLKKQGLNALVVEDNLVNQKVATTFLSKLGFKTKVAGNGQEAVEILAEETFDIVFMDIQMPVMDGFRATRHIRDPNSPVLEHEVPIIAMTAHAMKGDRKRCLDQGMDAYVAKPIDMNSLAEVIEQVTMSSGPEPPDSVQKAFQKVRPSFGARNLDLELLLNRHGDTFHSLVGGFVENSQNQVSGMEKALNKGDAKDLARRAQVLKGMIANFALGGAHNVAEEMENLARSGELDQAAFLLDELKHKVGELAERLIAITSRESDPD</sequence>
<dbReference type="EC" id="2.7.13.3" evidence="2"/>
<dbReference type="InterPro" id="IPR003661">
    <property type="entry name" value="HisK_dim/P_dom"/>
</dbReference>
<dbReference type="InParanoid" id="A0A0D2J345"/>
<evidence type="ECO:0000256" key="8">
    <source>
        <dbReference type="ARBA" id="ARBA00023012"/>
    </source>
</evidence>
<feature type="domain" description="PAC" evidence="17">
    <location>
        <begin position="570"/>
        <end position="622"/>
    </location>
</feature>
<dbReference type="InterPro" id="IPR029016">
    <property type="entry name" value="GAF-like_dom_sf"/>
</dbReference>
<dbReference type="PROSITE" id="PS50109">
    <property type="entry name" value="HIS_KIN"/>
    <property type="match status" value="1"/>
</dbReference>
<feature type="domain" description="PAS" evidence="16">
    <location>
        <begin position="481"/>
        <end position="528"/>
    </location>
</feature>
<reference evidence="19 20" key="1">
    <citation type="submission" date="2013-11" db="EMBL/GenBank/DDBJ databases">
        <title>Metagenomic analysis of a methanogenic consortium involved in long chain n-alkane degradation.</title>
        <authorList>
            <person name="Davidova I.A."/>
            <person name="Callaghan A.V."/>
            <person name="Wawrik B."/>
            <person name="Pruitt S."/>
            <person name="Marks C."/>
            <person name="Duncan K.E."/>
            <person name="Suflita J.M."/>
        </authorList>
    </citation>
    <scope>NUCLEOTIDE SEQUENCE [LARGE SCALE GENOMIC DNA]</scope>
    <source>
        <strain evidence="19 20">SPR</strain>
    </source>
</reference>
<dbReference type="SUPFAM" id="SSF47226">
    <property type="entry name" value="Histidine-containing phosphotransfer domain, HPT domain"/>
    <property type="match status" value="1"/>
</dbReference>
<dbReference type="Gene3D" id="3.30.450.40">
    <property type="match status" value="1"/>
</dbReference>
<dbReference type="InterPro" id="IPR001610">
    <property type="entry name" value="PAC"/>
</dbReference>
<evidence type="ECO:0000259" key="14">
    <source>
        <dbReference type="PROSITE" id="PS50109"/>
    </source>
</evidence>
<name>A0A0D2J345_9BACT</name>
<dbReference type="Gene3D" id="1.10.287.130">
    <property type="match status" value="1"/>
</dbReference>
<dbReference type="InterPro" id="IPR036641">
    <property type="entry name" value="HPT_dom_sf"/>
</dbReference>
<dbReference type="FunCoup" id="A0A0D2J345">
    <property type="interactions" value="294"/>
</dbReference>
<dbReference type="CDD" id="cd16922">
    <property type="entry name" value="HATPase_EvgS-ArcB-TorS-like"/>
    <property type="match status" value="1"/>
</dbReference>
<evidence type="ECO:0000256" key="2">
    <source>
        <dbReference type="ARBA" id="ARBA00012438"/>
    </source>
</evidence>
<comment type="subunit">
    <text evidence="9">At low DSF concentrations, interacts with RpfF.</text>
</comment>
<feature type="domain" description="Histidine kinase" evidence="14">
    <location>
        <begin position="946"/>
        <end position="1167"/>
    </location>
</feature>
<dbReference type="InterPro" id="IPR003594">
    <property type="entry name" value="HATPase_dom"/>
</dbReference>
<dbReference type="Pfam" id="PF00072">
    <property type="entry name" value="Response_reg"/>
    <property type="match status" value="2"/>
</dbReference>
<feature type="domain" description="PAC" evidence="17">
    <location>
        <begin position="424"/>
        <end position="480"/>
    </location>
</feature>
<evidence type="ECO:0000256" key="7">
    <source>
        <dbReference type="ARBA" id="ARBA00022840"/>
    </source>
</evidence>
<dbReference type="EMBL" id="AZAC01000029">
    <property type="protein sequence ID" value="KIX12604.1"/>
    <property type="molecule type" value="Genomic_DNA"/>
</dbReference>
<keyword evidence="20" id="KW-1185">Reference proteome</keyword>
<evidence type="ECO:0000256" key="3">
    <source>
        <dbReference type="ARBA" id="ARBA00022553"/>
    </source>
</evidence>
<dbReference type="SUPFAM" id="SSF52172">
    <property type="entry name" value="CheY-like"/>
    <property type="match status" value="2"/>
</dbReference>
<dbReference type="CDD" id="cd00082">
    <property type="entry name" value="HisKA"/>
    <property type="match status" value="1"/>
</dbReference>
<dbReference type="SUPFAM" id="SSF55781">
    <property type="entry name" value="GAF domain-like"/>
    <property type="match status" value="1"/>
</dbReference>
<dbReference type="InterPro" id="IPR035965">
    <property type="entry name" value="PAS-like_dom_sf"/>
</dbReference>
<dbReference type="Pfam" id="PF01627">
    <property type="entry name" value="Hpt"/>
    <property type="match status" value="1"/>
</dbReference>
<gene>
    <name evidence="19" type="ORF">X474_18540</name>
</gene>
<evidence type="ECO:0000256" key="4">
    <source>
        <dbReference type="ARBA" id="ARBA00022679"/>
    </source>
</evidence>
<protein>
    <recommendedName>
        <fullName evidence="10">Sensory/regulatory protein RpfC</fullName>
        <ecNumber evidence="2">2.7.13.3</ecNumber>
    </recommendedName>
</protein>
<keyword evidence="5" id="KW-0547">Nucleotide-binding</keyword>
<dbReference type="Pfam" id="PF02518">
    <property type="entry name" value="HATPase_c"/>
    <property type="match status" value="1"/>
</dbReference>
<keyword evidence="13" id="KW-0812">Transmembrane</keyword>
<dbReference type="InterPro" id="IPR036890">
    <property type="entry name" value="HATPase_C_sf"/>
</dbReference>
<dbReference type="InterPro" id="IPR004358">
    <property type="entry name" value="Sig_transdc_His_kin-like_C"/>
</dbReference>
<evidence type="ECO:0000256" key="11">
    <source>
        <dbReference type="PROSITE-ProRule" id="PRU00110"/>
    </source>
</evidence>
<dbReference type="Proteomes" id="UP000032233">
    <property type="component" value="Unassembled WGS sequence"/>
</dbReference>
<evidence type="ECO:0000256" key="13">
    <source>
        <dbReference type="SAM" id="Phobius"/>
    </source>
</evidence>
<dbReference type="SUPFAM" id="SSF47384">
    <property type="entry name" value="Homodimeric domain of signal transducing histidine kinase"/>
    <property type="match status" value="1"/>
</dbReference>
<evidence type="ECO:0000256" key="1">
    <source>
        <dbReference type="ARBA" id="ARBA00000085"/>
    </source>
</evidence>
<keyword evidence="6" id="KW-0418">Kinase</keyword>
<dbReference type="NCBIfam" id="TIGR00229">
    <property type="entry name" value="sensory_box"/>
    <property type="match status" value="3"/>
</dbReference>
<dbReference type="InterPro" id="IPR000700">
    <property type="entry name" value="PAS-assoc_C"/>
</dbReference>
<keyword evidence="4" id="KW-0808">Transferase</keyword>
<comment type="caution">
    <text evidence="11">Lacks conserved residue(s) required for the propagation of feature annotation.</text>
</comment>
<dbReference type="PATRIC" id="fig|1429043.3.peg.3925"/>
<dbReference type="Gene3D" id="3.40.50.2300">
    <property type="match status" value="2"/>
</dbReference>
<dbReference type="Gene3D" id="1.20.120.160">
    <property type="entry name" value="HPT domain"/>
    <property type="match status" value="1"/>
</dbReference>
<dbReference type="PROSITE" id="PS50894">
    <property type="entry name" value="HPT"/>
    <property type="match status" value="1"/>
</dbReference>
<dbReference type="PRINTS" id="PR00344">
    <property type="entry name" value="BCTRLSENSOR"/>
</dbReference>
<dbReference type="InterPro" id="IPR000014">
    <property type="entry name" value="PAS"/>
</dbReference>
<keyword evidence="8" id="KW-0902">Two-component regulatory system</keyword>
<evidence type="ECO:0000259" key="15">
    <source>
        <dbReference type="PROSITE" id="PS50110"/>
    </source>
</evidence>
<dbReference type="FunFam" id="3.30.565.10:FF:000010">
    <property type="entry name" value="Sensor histidine kinase RcsC"/>
    <property type="match status" value="1"/>
</dbReference>
<evidence type="ECO:0000259" key="16">
    <source>
        <dbReference type="PROSITE" id="PS50112"/>
    </source>
</evidence>
<evidence type="ECO:0000256" key="9">
    <source>
        <dbReference type="ARBA" id="ARBA00064003"/>
    </source>
</evidence>
<feature type="domain" description="Response regulatory" evidence="15">
    <location>
        <begin position="1186"/>
        <end position="1307"/>
    </location>
</feature>
<feature type="domain" description="Response regulatory" evidence="15">
    <location>
        <begin position="1336"/>
        <end position="1455"/>
    </location>
</feature>
<evidence type="ECO:0000256" key="5">
    <source>
        <dbReference type="ARBA" id="ARBA00022741"/>
    </source>
</evidence>
<evidence type="ECO:0000313" key="19">
    <source>
        <dbReference type="EMBL" id="KIX12604.1"/>
    </source>
</evidence>
<dbReference type="STRING" id="1429043.X474_18540"/>
<dbReference type="SMART" id="SM00387">
    <property type="entry name" value="HATPase_c"/>
    <property type="match status" value="1"/>
</dbReference>
<feature type="transmembrane region" description="Helical" evidence="13">
    <location>
        <begin position="300"/>
        <end position="319"/>
    </location>
</feature>
<dbReference type="CDD" id="cd17546">
    <property type="entry name" value="REC_hyHK_CKI1_RcsC-like"/>
    <property type="match status" value="1"/>
</dbReference>
<dbReference type="Pfam" id="PF13426">
    <property type="entry name" value="PAS_9"/>
    <property type="match status" value="1"/>
</dbReference>
<dbReference type="InterPro" id="IPR011006">
    <property type="entry name" value="CheY-like_superfamily"/>
</dbReference>
<dbReference type="Pfam" id="PF08448">
    <property type="entry name" value="PAS_4"/>
    <property type="match status" value="2"/>
</dbReference>